<protein>
    <submittedName>
        <fullName evidence="8">C-type cytochrome biogenesis protein CcmI</fullName>
    </submittedName>
</protein>
<feature type="transmembrane region" description="Helical" evidence="6">
    <location>
        <begin position="107"/>
        <end position="124"/>
    </location>
</feature>
<dbReference type="Pfam" id="PF23914">
    <property type="entry name" value="TPR_CcmH_CycH"/>
    <property type="match status" value="1"/>
</dbReference>
<keyword evidence="6" id="KW-0472">Membrane</keyword>
<comment type="caution">
    <text evidence="8">The sequence shown here is derived from an EMBL/GenBank/DDBJ whole genome shotgun (WGS) entry which is preliminary data.</text>
</comment>
<dbReference type="InterPro" id="IPR019734">
    <property type="entry name" value="TPR_rpt"/>
</dbReference>
<feature type="transmembrane region" description="Helical" evidence="6">
    <location>
        <begin position="6"/>
        <end position="26"/>
    </location>
</feature>
<reference evidence="8 9" key="1">
    <citation type="submission" date="2019-12" db="EMBL/GenBank/DDBJ databases">
        <title>Microbes associate with the intestines of laboratory mice.</title>
        <authorList>
            <person name="Navarre W."/>
            <person name="Wong E."/>
        </authorList>
    </citation>
    <scope>NUCLEOTIDE SEQUENCE [LARGE SCALE GENOMIC DNA]</scope>
    <source>
        <strain evidence="8 9">NM82_D38</strain>
    </source>
</reference>
<evidence type="ECO:0000256" key="5">
    <source>
        <dbReference type="PROSITE-ProRule" id="PRU00339"/>
    </source>
</evidence>
<dbReference type="PANTHER" id="PTHR47870:SF1">
    <property type="entry name" value="CYTOCHROME C-TYPE BIOGENESIS PROTEIN CCMH"/>
    <property type="match status" value="1"/>
</dbReference>
<dbReference type="EMBL" id="WSRP01000004">
    <property type="protein sequence ID" value="MVX55936.1"/>
    <property type="molecule type" value="Genomic_DNA"/>
</dbReference>
<dbReference type="SUPFAM" id="SSF48452">
    <property type="entry name" value="TPR-like"/>
    <property type="match status" value="1"/>
</dbReference>
<dbReference type="InterPro" id="IPR056413">
    <property type="entry name" value="TPR_CcmH_CycH"/>
</dbReference>
<dbReference type="NCBIfam" id="TIGR03142">
    <property type="entry name" value="cytochro_ccmI"/>
    <property type="match status" value="1"/>
</dbReference>
<keyword evidence="6" id="KW-0812">Transmembrane</keyword>
<dbReference type="Proteomes" id="UP000472580">
    <property type="component" value="Unassembled WGS sequence"/>
</dbReference>
<evidence type="ECO:0000256" key="3">
    <source>
        <dbReference type="ARBA" id="ARBA00022748"/>
    </source>
</evidence>
<evidence type="ECO:0000256" key="1">
    <source>
        <dbReference type="ARBA" id="ARBA00004196"/>
    </source>
</evidence>
<name>A0A6L6YED9_9BURK</name>
<dbReference type="GO" id="GO:0017004">
    <property type="term" value="P:cytochrome complex assembly"/>
    <property type="evidence" value="ECO:0007669"/>
    <property type="project" value="UniProtKB-KW"/>
</dbReference>
<dbReference type="InterPro" id="IPR017560">
    <property type="entry name" value="Cyt_c_biogenesis_CcmI"/>
</dbReference>
<dbReference type="PANTHER" id="PTHR47870">
    <property type="entry name" value="CYTOCHROME C-TYPE BIOGENESIS PROTEIN CCMH"/>
    <property type="match status" value="1"/>
</dbReference>
<evidence type="ECO:0000256" key="6">
    <source>
        <dbReference type="SAM" id="Phobius"/>
    </source>
</evidence>
<evidence type="ECO:0000259" key="7">
    <source>
        <dbReference type="Pfam" id="PF23914"/>
    </source>
</evidence>
<keyword evidence="4 5" id="KW-0802">TPR repeat</keyword>
<dbReference type="InterPro" id="IPR011990">
    <property type="entry name" value="TPR-like_helical_dom_sf"/>
</dbReference>
<dbReference type="PROSITE" id="PS50005">
    <property type="entry name" value="TPR"/>
    <property type="match status" value="1"/>
</dbReference>
<keyword evidence="6" id="KW-1133">Transmembrane helix</keyword>
<keyword evidence="2" id="KW-0677">Repeat</keyword>
<dbReference type="RefSeq" id="WP_160334373.1">
    <property type="nucleotide sequence ID" value="NZ_WSRP01000004.1"/>
</dbReference>
<accession>A0A6L6YED9</accession>
<comment type="subcellular location">
    <subcellularLocation>
        <location evidence="1">Cell envelope</location>
    </subcellularLocation>
</comment>
<feature type="repeat" description="TPR" evidence="5">
    <location>
        <begin position="162"/>
        <end position="195"/>
    </location>
</feature>
<dbReference type="Gene3D" id="1.25.40.10">
    <property type="entry name" value="Tetratricopeptide repeat domain"/>
    <property type="match status" value="1"/>
</dbReference>
<sequence>MTDNMSQILFYGAAVGLLLILEAAVWRGFKSSAKRRSDSASDALTLNRIVYRDELNELNADLACGRITQMQFESAVREVERRALEENATDDALSVTAPIWSDCASKAILLLLPILALSLYFLFANPSLNNYCGTPNAQQTEQYDASYAKTVQKYLKESPKDVRAWVSLSNYHASRQEPSKALEAMNKAFEYSPRGVASEPGHILQRALLMLDTHDPMQRGNAMKEIERALTIAPEDTHILEIGGSAAYTLGDYRTAVRYWSTLLELIGRESPRAAQILDAISDARNRESMSFGSMFIR</sequence>
<evidence type="ECO:0000256" key="2">
    <source>
        <dbReference type="ARBA" id="ARBA00022737"/>
    </source>
</evidence>
<evidence type="ECO:0000256" key="4">
    <source>
        <dbReference type="ARBA" id="ARBA00022803"/>
    </source>
</evidence>
<dbReference type="GO" id="GO:0005886">
    <property type="term" value="C:plasma membrane"/>
    <property type="evidence" value="ECO:0007669"/>
    <property type="project" value="TreeGrafter"/>
</dbReference>
<dbReference type="AlphaFoldDB" id="A0A6L6YED9"/>
<keyword evidence="9" id="KW-1185">Reference proteome</keyword>
<evidence type="ECO:0000313" key="8">
    <source>
        <dbReference type="EMBL" id="MVX55936.1"/>
    </source>
</evidence>
<organism evidence="8 9">
    <name type="scientific">Parasutterella muris</name>
    <dbReference type="NCBI Taxonomy" id="2565572"/>
    <lineage>
        <taxon>Bacteria</taxon>
        <taxon>Pseudomonadati</taxon>
        <taxon>Pseudomonadota</taxon>
        <taxon>Betaproteobacteria</taxon>
        <taxon>Burkholderiales</taxon>
        <taxon>Sutterellaceae</taxon>
        <taxon>Parasutterella</taxon>
    </lineage>
</organism>
<dbReference type="OrthoDB" id="9157611at2"/>
<feature type="domain" description="Cytochrome c-type biogenesis protein H TPR" evidence="7">
    <location>
        <begin position="145"/>
        <end position="273"/>
    </location>
</feature>
<dbReference type="GO" id="GO:0030313">
    <property type="term" value="C:cell envelope"/>
    <property type="evidence" value="ECO:0007669"/>
    <property type="project" value="UniProtKB-SubCell"/>
</dbReference>
<dbReference type="InterPro" id="IPR051263">
    <property type="entry name" value="C-type_cytochrome_biogenesis"/>
</dbReference>
<gene>
    <name evidence="8" type="primary">ccmI</name>
    <name evidence="8" type="ORF">E5987_01775</name>
</gene>
<proteinExistence type="predicted"/>
<keyword evidence="3" id="KW-0201">Cytochrome c-type biogenesis</keyword>
<evidence type="ECO:0000313" key="9">
    <source>
        <dbReference type="Proteomes" id="UP000472580"/>
    </source>
</evidence>